<dbReference type="EMBL" id="LK023318">
    <property type="protein sequence ID" value="CDS05962.1"/>
    <property type="molecule type" value="Genomic_DNA"/>
</dbReference>
<dbReference type="FunFam" id="3.40.50.200:FF:000007">
    <property type="entry name" value="Subtilisin-like serine protease"/>
    <property type="match status" value="1"/>
</dbReference>
<feature type="domain" description="Inhibitor I9" evidence="9">
    <location>
        <begin position="54"/>
        <end position="139"/>
    </location>
</feature>
<evidence type="ECO:0000256" key="5">
    <source>
        <dbReference type="PROSITE-ProRule" id="PRU01240"/>
    </source>
</evidence>
<evidence type="ECO:0000259" key="9">
    <source>
        <dbReference type="Pfam" id="PF05922"/>
    </source>
</evidence>
<feature type="active site" description="Charge relay system" evidence="5">
    <location>
        <position position="216"/>
    </location>
</feature>
<dbReference type="PROSITE" id="PS00136">
    <property type="entry name" value="SUBTILASE_ASP"/>
    <property type="match status" value="1"/>
</dbReference>
<dbReference type="PROSITE" id="PS00137">
    <property type="entry name" value="SUBTILASE_HIS"/>
    <property type="match status" value="1"/>
</dbReference>
<dbReference type="GO" id="GO:0005615">
    <property type="term" value="C:extracellular space"/>
    <property type="evidence" value="ECO:0007669"/>
    <property type="project" value="TreeGrafter"/>
</dbReference>
<dbReference type="InterPro" id="IPR050131">
    <property type="entry name" value="Peptidase_S8_subtilisin-like"/>
</dbReference>
<proteinExistence type="inferred from homology"/>
<dbReference type="PROSITE" id="PS51892">
    <property type="entry name" value="SUBTILASE"/>
    <property type="match status" value="1"/>
</dbReference>
<dbReference type="GO" id="GO:0004252">
    <property type="term" value="F:serine-type endopeptidase activity"/>
    <property type="evidence" value="ECO:0007669"/>
    <property type="project" value="UniProtKB-UniRule"/>
</dbReference>
<dbReference type="InterPro" id="IPR023828">
    <property type="entry name" value="Peptidase_S8_Ser-AS"/>
</dbReference>
<reference evidence="10" key="1">
    <citation type="journal article" date="2014" name="Genome Announc.">
        <title>De novo whole-genome sequence and genome annotation of Lichtheimia ramosa.</title>
        <authorList>
            <person name="Linde J."/>
            <person name="Schwartze V."/>
            <person name="Binder U."/>
            <person name="Lass-Florl C."/>
            <person name="Voigt K."/>
            <person name="Horn F."/>
        </authorList>
    </citation>
    <scope>NUCLEOTIDE SEQUENCE</scope>
    <source>
        <strain evidence="10">JMRC FSU:6197</strain>
    </source>
</reference>
<evidence type="ECO:0008006" key="11">
    <source>
        <dbReference type="Google" id="ProtNLM"/>
    </source>
</evidence>
<accession>A0A077WH45</accession>
<dbReference type="InterPro" id="IPR037045">
    <property type="entry name" value="S8pro/Inhibitor_I9_sf"/>
</dbReference>
<dbReference type="Pfam" id="PF05922">
    <property type="entry name" value="Inhibitor_I9"/>
    <property type="match status" value="1"/>
</dbReference>
<feature type="active site" description="Charge relay system" evidence="5">
    <location>
        <position position="184"/>
    </location>
</feature>
<feature type="signal peptide" evidence="7">
    <location>
        <begin position="1"/>
        <end position="18"/>
    </location>
</feature>
<evidence type="ECO:0000256" key="1">
    <source>
        <dbReference type="ARBA" id="ARBA00011073"/>
    </source>
</evidence>
<dbReference type="CDD" id="cd04077">
    <property type="entry name" value="Peptidases_S8_PCSK9_ProteinaseK_like"/>
    <property type="match status" value="1"/>
</dbReference>
<dbReference type="Pfam" id="PF00082">
    <property type="entry name" value="Peptidase_S8"/>
    <property type="match status" value="1"/>
</dbReference>
<keyword evidence="3 5" id="KW-0378">Hydrolase</keyword>
<evidence type="ECO:0000256" key="4">
    <source>
        <dbReference type="ARBA" id="ARBA00022825"/>
    </source>
</evidence>
<evidence type="ECO:0000313" key="10">
    <source>
        <dbReference type="EMBL" id="CDS05962.1"/>
    </source>
</evidence>
<feature type="active site" description="Charge relay system" evidence="5">
    <location>
        <position position="381"/>
    </location>
</feature>
<sequence length="437" mass="46767">MKLSTAAGFLLLATSSMAAVMPFHSSDEISSFNEESGYAAPLYVSSESESVTDQYIVVLKNHIHPQRLQEHTGWVQSMSTSSGQSLLDSWLHPDSIGIRHVYDMPNLKGYAGTFGQDVLEMIRRSEDVAFVEKNSMVYTSELQRNAPWGLARISHRDRLSLSDFNKYGYDAEAAGKDVKVYVIDTGINVEHVDFEGRAVWGETVPSGDEDEDGNGHGSHCAGTIAGKKYGVAKKASPVAVKVLRSNGSGTMADVVRGVDWATEQHTKESILAKKTGKKYKGSVANMSLGGGKSPSLDLAVNGAVDAGMVFAVAAGNDNRDACDYSPAAAENAITVGASTLYDTRAYFSNYGKCVDVFAPGLNIQSVWKGSKYATNTISGTSMASPHVAGLAAYFLSMTENGASPKEIKDKILELATKDKLSSIPNDTPNLLIYNGGE</sequence>
<dbReference type="InterPro" id="IPR023827">
    <property type="entry name" value="Peptidase_S8_Asp-AS"/>
</dbReference>
<dbReference type="InterPro" id="IPR022398">
    <property type="entry name" value="Peptidase_S8_His-AS"/>
</dbReference>
<feature type="domain" description="Peptidase S8/S53" evidence="8">
    <location>
        <begin position="175"/>
        <end position="418"/>
    </location>
</feature>
<gene>
    <name evidence="10" type="ORF">LRAMOSA08490</name>
</gene>
<evidence type="ECO:0000256" key="3">
    <source>
        <dbReference type="ARBA" id="ARBA00022801"/>
    </source>
</evidence>
<organism evidence="10">
    <name type="scientific">Lichtheimia ramosa</name>
    <dbReference type="NCBI Taxonomy" id="688394"/>
    <lineage>
        <taxon>Eukaryota</taxon>
        <taxon>Fungi</taxon>
        <taxon>Fungi incertae sedis</taxon>
        <taxon>Mucoromycota</taxon>
        <taxon>Mucoromycotina</taxon>
        <taxon>Mucoromycetes</taxon>
        <taxon>Mucorales</taxon>
        <taxon>Lichtheimiaceae</taxon>
        <taxon>Lichtheimia</taxon>
    </lineage>
</organism>
<dbReference type="InterPro" id="IPR010259">
    <property type="entry name" value="S8pro/Inhibitor_I9"/>
</dbReference>
<feature type="chain" id="PRO_5001726182" description="Peptidase S8/S53 domain-containing protein" evidence="7">
    <location>
        <begin position="19"/>
        <end position="437"/>
    </location>
</feature>
<dbReference type="PANTHER" id="PTHR43806">
    <property type="entry name" value="PEPTIDASE S8"/>
    <property type="match status" value="1"/>
</dbReference>
<evidence type="ECO:0000256" key="6">
    <source>
        <dbReference type="RuleBase" id="RU003355"/>
    </source>
</evidence>
<dbReference type="AlphaFoldDB" id="A0A077WH45"/>
<dbReference type="PROSITE" id="PS00138">
    <property type="entry name" value="SUBTILASE_SER"/>
    <property type="match status" value="1"/>
</dbReference>
<evidence type="ECO:0000256" key="7">
    <source>
        <dbReference type="SAM" id="SignalP"/>
    </source>
</evidence>
<keyword evidence="7" id="KW-0732">Signal</keyword>
<protein>
    <recommendedName>
        <fullName evidence="11">Peptidase S8/S53 domain-containing protein</fullName>
    </recommendedName>
</protein>
<dbReference type="Gene3D" id="3.30.70.80">
    <property type="entry name" value="Peptidase S8 propeptide/proteinase inhibitor I9"/>
    <property type="match status" value="1"/>
</dbReference>
<evidence type="ECO:0000256" key="2">
    <source>
        <dbReference type="ARBA" id="ARBA00022670"/>
    </source>
</evidence>
<name>A0A077WH45_9FUNG</name>
<evidence type="ECO:0000259" key="8">
    <source>
        <dbReference type="Pfam" id="PF00082"/>
    </source>
</evidence>
<dbReference type="PANTHER" id="PTHR43806:SF11">
    <property type="entry name" value="CEREVISIN-RELATED"/>
    <property type="match status" value="1"/>
</dbReference>
<dbReference type="SUPFAM" id="SSF52743">
    <property type="entry name" value="Subtilisin-like"/>
    <property type="match status" value="1"/>
</dbReference>
<dbReference type="PRINTS" id="PR00723">
    <property type="entry name" value="SUBTILISIN"/>
</dbReference>
<dbReference type="InterPro" id="IPR000209">
    <property type="entry name" value="Peptidase_S8/S53_dom"/>
</dbReference>
<dbReference type="InterPro" id="IPR015500">
    <property type="entry name" value="Peptidase_S8_subtilisin-rel"/>
</dbReference>
<dbReference type="GO" id="GO:0006508">
    <property type="term" value="P:proteolysis"/>
    <property type="evidence" value="ECO:0007669"/>
    <property type="project" value="UniProtKB-KW"/>
</dbReference>
<keyword evidence="2 5" id="KW-0645">Protease</keyword>
<dbReference type="OrthoDB" id="206201at2759"/>
<comment type="similarity">
    <text evidence="1 5 6">Belongs to the peptidase S8 family.</text>
</comment>
<dbReference type="InterPro" id="IPR034193">
    <property type="entry name" value="PCSK9_ProteinaseK-like"/>
</dbReference>
<dbReference type="InterPro" id="IPR036852">
    <property type="entry name" value="Peptidase_S8/S53_dom_sf"/>
</dbReference>
<keyword evidence="4 5" id="KW-0720">Serine protease</keyword>
<dbReference type="Gene3D" id="3.40.50.200">
    <property type="entry name" value="Peptidase S8/S53 domain"/>
    <property type="match status" value="1"/>
</dbReference>